<keyword evidence="9" id="KW-1185">Reference proteome</keyword>
<feature type="region of interest" description="Disordered" evidence="7">
    <location>
        <begin position="333"/>
        <end position="499"/>
    </location>
</feature>
<name>A0AAD9D6W0_9STRA</name>
<evidence type="ECO:0000256" key="5">
    <source>
        <dbReference type="ARBA" id="ARBA00023242"/>
    </source>
</evidence>
<feature type="compositionally biased region" description="Basic and acidic residues" evidence="7">
    <location>
        <begin position="961"/>
        <end position="984"/>
    </location>
</feature>
<evidence type="ECO:0000256" key="2">
    <source>
        <dbReference type="ARBA" id="ARBA00007466"/>
    </source>
</evidence>
<feature type="region of interest" description="Disordered" evidence="7">
    <location>
        <begin position="226"/>
        <end position="248"/>
    </location>
</feature>
<sequence>MAKGGRTKNKSKRSVLPRGIPQKRTQSTKHNNSTTKSTKISPFEYARSTNSSSRVKHHVHNKQVSGATTTTTKHHTSALAKSIERRKQILTTKLSQKHKSNTFIDRRIGEANASGNGHQQSLEEDYDGMKKRRENAMLKRIVAERVRRSKRVDKFSLEGDEDEGGGFGLLTHRGKTIDDTYTGQPQDETDIILSDDDDDNLDKVDTMLHFGGGKFDKSNPTTDGYYGAASSGNGGTTSRDMGDAYRSRKQELEERILHKKLLKAEKMKRKEDQVETFETMDESFAELAGLLDFRDKERERVEKSEKRKKGMLDADEMEMDAWDKEMKEYLFERKVKATDRTKTPEEIAKEEAEKLHELETRRLARMNGDFDEDDLSDISDDEEGGASGGKKRRREKKDKKLKAKKKQRGESGGDDLGDSDDDDDKKDDDHEVRFTADGLVYIDKEGKVVGKVGEEVQDEGSDDESDEHESDESDVESEDGSDSVSGSDDGSDYDNDVDFTEGMKIQGNYHASEQYQGKKNWYDGTITAIRTDNAGNTLYDVTYHDGDFEEGMAGENVRPAPLSKEEKDQQTTEETEAAVAKKRKQKAKLRAKKTMPFVFEVPTTLDALHDMIAMYASTGADASLIIQRIHATNSVRLNHKNKEKMQNFYDVLLRRFVAVGDAVFNSGSGGPDLERYEQLNSLTKTLYAMSQDSPECAGSVWNRRLGIFQQAVAKRLRDVEVNSLGDACEGEFSAWPSTGMLLLMRALPHIFPSTDRRHAILAQTPVKTRCDVTKGLFCAALMMEYTKGAKRFPPEATAFLASALRLYADDVESVLGTSPLPSLSNATNCPQLMELREDLSELSNVTDDDVRLSLEKDDIQSDMAPAAILVFSLRLFQQHLDIIGTSSDGSEREIFAEMTKSLLCIDGSRKDLTLPTYVKNAIAETARKSASTSASDTKREPLQRRKGASAKELAIKTLAPRMEDPSRYNMSKDKGKSELQAEHDRHRREYKREHKAAMRELRLDNAFIEQERRKAKTETDNKAKEKRHKNFAWLEQEQATMNQQVRMGGSLLSGGGIGAAKAVKAKGKFGIKRGGKF</sequence>
<feature type="region of interest" description="Disordered" evidence="7">
    <location>
        <begin position="925"/>
        <end position="992"/>
    </location>
</feature>
<dbReference type="Pfam" id="PF04147">
    <property type="entry name" value="Nop14"/>
    <property type="match status" value="1"/>
</dbReference>
<feature type="region of interest" description="Disordered" evidence="7">
    <location>
        <begin position="553"/>
        <end position="572"/>
    </location>
</feature>
<feature type="compositionally biased region" description="Acidic residues" evidence="7">
    <location>
        <begin position="369"/>
        <end position="384"/>
    </location>
</feature>
<dbReference type="PANTHER" id="PTHR23183:SF0">
    <property type="entry name" value="NUCLEOLAR PROTEIN 14"/>
    <property type="match status" value="1"/>
</dbReference>
<dbReference type="Proteomes" id="UP001224775">
    <property type="component" value="Unassembled WGS sequence"/>
</dbReference>
<dbReference type="Gene3D" id="2.30.30.140">
    <property type="match status" value="1"/>
</dbReference>
<evidence type="ECO:0000256" key="7">
    <source>
        <dbReference type="SAM" id="MobiDB-lite"/>
    </source>
</evidence>
<gene>
    <name evidence="8" type="ORF">QTG54_014171</name>
</gene>
<dbReference type="InterPro" id="IPR007276">
    <property type="entry name" value="Nop14"/>
</dbReference>
<feature type="compositionally biased region" description="Basic and acidic residues" evidence="7">
    <location>
        <begin position="442"/>
        <end position="454"/>
    </location>
</feature>
<dbReference type="EMBL" id="JATAAI010000035">
    <property type="protein sequence ID" value="KAK1735105.1"/>
    <property type="molecule type" value="Genomic_DNA"/>
</dbReference>
<dbReference type="PANTHER" id="PTHR23183">
    <property type="entry name" value="NOP14"/>
    <property type="match status" value="1"/>
</dbReference>
<comment type="similarity">
    <text evidence="2">Belongs to the NOP14 family.</text>
</comment>
<evidence type="ECO:0000256" key="6">
    <source>
        <dbReference type="ARBA" id="ARBA00024695"/>
    </source>
</evidence>
<evidence type="ECO:0000256" key="4">
    <source>
        <dbReference type="ARBA" id="ARBA00022552"/>
    </source>
</evidence>
<feature type="compositionally biased region" description="Acidic residues" evidence="7">
    <location>
        <begin position="455"/>
        <end position="481"/>
    </location>
</feature>
<keyword evidence="3" id="KW-0690">Ribosome biogenesis</keyword>
<organism evidence="8 9">
    <name type="scientific">Skeletonema marinoi</name>
    <dbReference type="NCBI Taxonomy" id="267567"/>
    <lineage>
        <taxon>Eukaryota</taxon>
        <taxon>Sar</taxon>
        <taxon>Stramenopiles</taxon>
        <taxon>Ochrophyta</taxon>
        <taxon>Bacillariophyta</taxon>
        <taxon>Coscinodiscophyceae</taxon>
        <taxon>Thalassiosirophycidae</taxon>
        <taxon>Thalassiosirales</taxon>
        <taxon>Skeletonemataceae</taxon>
        <taxon>Skeletonema</taxon>
        <taxon>Skeletonema marinoi-dohrnii complex</taxon>
    </lineage>
</organism>
<evidence type="ECO:0000256" key="3">
    <source>
        <dbReference type="ARBA" id="ARBA00022517"/>
    </source>
</evidence>
<reference evidence="8" key="1">
    <citation type="submission" date="2023-06" db="EMBL/GenBank/DDBJ databases">
        <title>Survivors Of The Sea: Transcriptome response of Skeletonema marinoi to long-term dormancy.</title>
        <authorList>
            <person name="Pinder M.I.M."/>
            <person name="Kourtchenko O."/>
            <person name="Robertson E.K."/>
            <person name="Larsson T."/>
            <person name="Maumus F."/>
            <person name="Osuna-Cruz C.M."/>
            <person name="Vancaester E."/>
            <person name="Stenow R."/>
            <person name="Vandepoele K."/>
            <person name="Ploug H."/>
            <person name="Bruchert V."/>
            <person name="Godhe A."/>
            <person name="Topel M."/>
        </authorList>
    </citation>
    <scope>NUCLEOTIDE SEQUENCE</scope>
    <source>
        <strain evidence="8">R05AC</strain>
    </source>
</reference>
<protein>
    <submittedName>
        <fullName evidence="8">Nucleolar protein 14</fullName>
    </submittedName>
</protein>
<dbReference type="CDD" id="cd04508">
    <property type="entry name" value="Tudor_SF"/>
    <property type="match status" value="1"/>
</dbReference>
<feature type="compositionally biased region" description="Basic residues" evidence="7">
    <location>
        <begin position="1"/>
        <end position="15"/>
    </location>
</feature>
<keyword evidence="4" id="KW-0698">rRNA processing</keyword>
<feature type="region of interest" description="Disordered" evidence="7">
    <location>
        <begin position="1"/>
        <end position="80"/>
    </location>
</feature>
<comment type="subcellular location">
    <subcellularLocation>
        <location evidence="1">Nucleus</location>
        <location evidence="1">Nucleolus</location>
    </subcellularLocation>
</comment>
<feature type="compositionally biased region" description="Acidic residues" evidence="7">
    <location>
        <begin position="412"/>
        <end position="426"/>
    </location>
</feature>
<keyword evidence="5" id="KW-0539">Nucleus</keyword>
<feature type="compositionally biased region" description="Basic residues" evidence="7">
    <location>
        <begin position="389"/>
        <end position="407"/>
    </location>
</feature>
<proteinExistence type="inferred from homology"/>
<feature type="compositionally biased region" description="Basic and acidic residues" evidence="7">
    <location>
        <begin position="333"/>
        <end position="362"/>
    </location>
</feature>
<feature type="compositionally biased region" description="Low complexity" evidence="7">
    <location>
        <begin position="28"/>
        <end position="39"/>
    </location>
</feature>
<dbReference type="GO" id="GO:0030490">
    <property type="term" value="P:maturation of SSU-rRNA"/>
    <property type="evidence" value="ECO:0007669"/>
    <property type="project" value="TreeGrafter"/>
</dbReference>
<accession>A0AAD9D6W0</accession>
<dbReference type="GO" id="GO:0030692">
    <property type="term" value="C:Noc4p-Nop14p complex"/>
    <property type="evidence" value="ECO:0007669"/>
    <property type="project" value="TreeGrafter"/>
</dbReference>
<evidence type="ECO:0000256" key="1">
    <source>
        <dbReference type="ARBA" id="ARBA00004604"/>
    </source>
</evidence>
<feature type="compositionally biased region" description="Acidic residues" evidence="7">
    <location>
        <begin position="489"/>
        <end position="499"/>
    </location>
</feature>
<comment type="function">
    <text evidence="6">Involved in nucleolar processing of pre-18S ribosomal RNA. Has a role in the nuclear export of 40S pre-ribosomal subunit to the cytoplasm.</text>
</comment>
<dbReference type="GO" id="GO:0032040">
    <property type="term" value="C:small-subunit processome"/>
    <property type="evidence" value="ECO:0007669"/>
    <property type="project" value="InterPro"/>
</dbReference>
<comment type="caution">
    <text evidence="8">The sequence shown here is derived from an EMBL/GenBank/DDBJ whole genome shotgun (WGS) entry which is preliminary data.</text>
</comment>
<dbReference type="AlphaFoldDB" id="A0AAD9D6W0"/>
<evidence type="ECO:0000313" key="9">
    <source>
        <dbReference type="Proteomes" id="UP001224775"/>
    </source>
</evidence>
<evidence type="ECO:0000313" key="8">
    <source>
        <dbReference type="EMBL" id="KAK1735105.1"/>
    </source>
</evidence>